<dbReference type="PANTHER" id="PTHR30290:SF10">
    <property type="entry name" value="PERIPLASMIC OLIGOPEPTIDE-BINDING PROTEIN-RELATED"/>
    <property type="match status" value="1"/>
</dbReference>
<organism evidence="8 9">
    <name type="scientific">Nakamurella alba</name>
    <dbReference type="NCBI Taxonomy" id="2665158"/>
    <lineage>
        <taxon>Bacteria</taxon>
        <taxon>Bacillati</taxon>
        <taxon>Actinomycetota</taxon>
        <taxon>Actinomycetes</taxon>
        <taxon>Nakamurellales</taxon>
        <taxon>Nakamurellaceae</taxon>
        <taxon>Nakamurella</taxon>
    </lineage>
</organism>
<evidence type="ECO:0000256" key="1">
    <source>
        <dbReference type="ARBA" id="ARBA00004193"/>
    </source>
</evidence>
<feature type="signal peptide" evidence="6">
    <location>
        <begin position="1"/>
        <end position="21"/>
    </location>
</feature>
<evidence type="ECO:0000256" key="5">
    <source>
        <dbReference type="SAM" id="MobiDB-lite"/>
    </source>
</evidence>
<keyword evidence="9" id="KW-1185">Reference proteome</keyword>
<comment type="caution">
    <text evidence="8">The sequence shown here is derived from an EMBL/GenBank/DDBJ whole genome shotgun (WGS) entry which is preliminary data.</text>
</comment>
<evidence type="ECO:0000259" key="7">
    <source>
        <dbReference type="Pfam" id="PF00496"/>
    </source>
</evidence>
<dbReference type="AlphaFoldDB" id="A0A7K1FED2"/>
<dbReference type="Gene3D" id="3.10.105.10">
    <property type="entry name" value="Dipeptide-binding Protein, Domain 3"/>
    <property type="match status" value="1"/>
</dbReference>
<keyword evidence="4 6" id="KW-0732">Signal</keyword>
<dbReference type="PROSITE" id="PS01040">
    <property type="entry name" value="SBP_BACTERIAL_5"/>
    <property type="match status" value="1"/>
</dbReference>
<evidence type="ECO:0000256" key="2">
    <source>
        <dbReference type="ARBA" id="ARBA00005695"/>
    </source>
</evidence>
<dbReference type="EMBL" id="WLYK01000001">
    <property type="protein sequence ID" value="MTD12451.1"/>
    <property type="molecule type" value="Genomic_DNA"/>
</dbReference>
<evidence type="ECO:0000256" key="6">
    <source>
        <dbReference type="SAM" id="SignalP"/>
    </source>
</evidence>
<feature type="domain" description="Solute-binding protein family 5" evidence="7">
    <location>
        <begin position="92"/>
        <end position="468"/>
    </location>
</feature>
<protein>
    <submittedName>
        <fullName evidence="8">ABC transporter substrate-binding protein</fullName>
    </submittedName>
</protein>
<dbReference type="GO" id="GO:1904680">
    <property type="term" value="F:peptide transmembrane transporter activity"/>
    <property type="evidence" value="ECO:0007669"/>
    <property type="project" value="TreeGrafter"/>
</dbReference>
<reference evidence="8 9" key="1">
    <citation type="submission" date="2019-11" db="EMBL/GenBank/DDBJ databases">
        <authorList>
            <person name="Jiang L.-Q."/>
        </authorList>
    </citation>
    <scope>NUCLEOTIDE SEQUENCE [LARGE SCALE GENOMIC DNA]</scope>
    <source>
        <strain evidence="8 9">YIM 132087</strain>
    </source>
</reference>
<dbReference type="InterPro" id="IPR023765">
    <property type="entry name" value="SBP_5_CS"/>
</dbReference>
<dbReference type="InterPro" id="IPR039424">
    <property type="entry name" value="SBP_5"/>
</dbReference>
<dbReference type="PIRSF" id="PIRSF002741">
    <property type="entry name" value="MppA"/>
    <property type="match status" value="1"/>
</dbReference>
<gene>
    <name evidence="8" type="ORF">GIS00_00650</name>
</gene>
<accession>A0A7K1FED2</accession>
<dbReference type="SUPFAM" id="SSF53850">
    <property type="entry name" value="Periplasmic binding protein-like II"/>
    <property type="match status" value="1"/>
</dbReference>
<evidence type="ECO:0000313" key="9">
    <source>
        <dbReference type="Proteomes" id="UP000460221"/>
    </source>
</evidence>
<evidence type="ECO:0000256" key="4">
    <source>
        <dbReference type="ARBA" id="ARBA00022729"/>
    </source>
</evidence>
<evidence type="ECO:0000313" key="8">
    <source>
        <dbReference type="EMBL" id="MTD12451.1"/>
    </source>
</evidence>
<keyword evidence="3" id="KW-0813">Transport</keyword>
<comment type="similarity">
    <text evidence="2">Belongs to the bacterial solute-binding protein 5 family.</text>
</comment>
<dbReference type="InterPro" id="IPR000914">
    <property type="entry name" value="SBP_5_dom"/>
</dbReference>
<dbReference type="GO" id="GO:0042597">
    <property type="term" value="C:periplasmic space"/>
    <property type="evidence" value="ECO:0007669"/>
    <property type="project" value="UniProtKB-ARBA"/>
</dbReference>
<dbReference type="Gene3D" id="3.40.190.10">
    <property type="entry name" value="Periplasmic binding protein-like II"/>
    <property type="match status" value="1"/>
</dbReference>
<dbReference type="GO" id="GO:0015833">
    <property type="term" value="P:peptide transport"/>
    <property type="evidence" value="ECO:0007669"/>
    <property type="project" value="TreeGrafter"/>
</dbReference>
<dbReference type="PANTHER" id="PTHR30290">
    <property type="entry name" value="PERIPLASMIC BINDING COMPONENT OF ABC TRANSPORTER"/>
    <property type="match status" value="1"/>
</dbReference>
<dbReference type="GO" id="GO:0043190">
    <property type="term" value="C:ATP-binding cassette (ABC) transporter complex"/>
    <property type="evidence" value="ECO:0007669"/>
    <property type="project" value="InterPro"/>
</dbReference>
<feature type="region of interest" description="Disordered" evidence="5">
    <location>
        <begin position="25"/>
        <end position="48"/>
    </location>
</feature>
<sequence>MRHRHLRLVLAGLAVTLTAAACGGNSAASDSTPGTSGSTAAAGTPTDGGSLTWGVSVEPVCYNPQRSGQQNSYPIIRNYAESLVGKASDGSYTPWLAQSWDISGDGKTYTFHLRDGVKFSDGTPLTAEAVKENLDFIVAPESTQSSKQALVNYVSSTAVDDTTLEVELKQADAATLDIFASIGTAVLLPASLKKDSDLCTPDADLIGTGPFVLDGYQSGQQISFKKNPDYDWAPGYAQHTGPAHLDTVTYRFLPEATTRTGALTSGQVDLIEGVQVTDTSLFSGQSGYQYLTGPSTGTAFSLNINTRIAPADDERVRQALRDGFDLDALIQNQYLGTVKRAWSSIGPDSPYYDKDLENTWGNDVDAANKLLDEAGWTGRDADGYRTKGDQQLKIVVGYPQPYVRDQRDVLLQAIQAQVKQNIGLNLDVQIITAAAFTDETANGTWSVYPNTLPTADPSLMFQSLFSSNGFLYVGADKSLVLDDLVAESRAGSDQASRKAALDRIQQTVVDDARYIPLYTPVYTVAATDKIHGIAFEPQLNSPASSYDIWKS</sequence>
<dbReference type="PROSITE" id="PS51257">
    <property type="entry name" value="PROKAR_LIPOPROTEIN"/>
    <property type="match status" value="1"/>
</dbReference>
<proteinExistence type="inferred from homology"/>
<name>A0A7K1FED2_9ACTN</name>
<dbReference type="InterPro" id="IPR030678">
    <property type="entry name" value="Peptide/Ni-bd"/>
</dbReference>
<dbReference type="Proteomes" id="UP000460221">
    <property type="component" value="Unassembled WGS sequence"/>
</dbReference>
<dbReference type="RefSeq" id="WP_154766516.1">
    <property type="nucleotide sequence ID" value="NZ_WLYK01000001.1"/>
</dbReference>
<evidence type="ECO:0000256" key="3">
    <source>
        <dbReference type="ARBA" id="ARBA00022448"/>
    </source>
</evidence>
<feature type="chain" id="PRO_5039454911" evidence="6">
    <location>
        <begin position="22"/>
        <end position="551"/>
    </location>
</feature>
<comment type="subcellular location">
    <subcellularLocation>
        <location evidence="1">Cell membrane</location>
        <topology evidence="1">Lipid-anchor</topology>
    </subcellularLocation>
</comment>
<dbReference type="CDD" id="cd08492">
    <property type="entry name" value="PBP2_NikA_DppA_OppA_like_15"/>
    <property type="match status" value="1"/>
</dbReference>
<dbReference type="Pfam" id="PF00496">
    <property type="entry name" value="SBP_bac_5"/>
    <property type="match status" value="1"/>
</dbReference>